<keyword evidence="2" id="KW-1185">Reference proteome</keyword>
<dbReference type="EMBL" id="FNNO01000006">
    <property type="protein sequence ID" value="SDW87034.1"/>
    <property type="molecule type" value="Genomic_DNA"/>
</dbReference>
<keyword evidence="1" id="KW-0540">Nuclease</keyword>
<dbReference type="GO" id="GO:0110001">
    <property type="term" value="C:toxin-antitoxin complex"/>
    <property type="evidence" value="ECO:0007669"/>
    <property type="project" value="InterPro"/>
</dbReference>
<proteinExistence type="predicted"/>
<gene>
    <name evidence="1" type="ORF">SAMN05444410_106184</name>
</gene>
<keyword evidence="1" id="KW-0378">Hydrolase</keyword>
<name>A0A8X8LF07_9BACT</name>
<reference evidence="1 2" key="1">
    <citation type="submission" date="2016-10" db="EMBL/GenBank/DDBJ databases">
        <authorList>
            <person name="Varghese N."/>
            <person name="Submissions S."/>
        </authorList>
    </citation>
    <scope>NUCLEOTIDE SEQUENCE [LARGE SCALE GENOMIC DNA]</scope>
    <source>
        <strain evidence="1 2">DSM 25353</strain>
    </source>
</reference>
<dbReference type="InterPro" id="IPR018669">
    <property type="entry name" value="Toxin_HigB"/>
</dbReference>
<dbReference type="AlphaFoldDB" id="A0A8X8LF07"/>
<dbReference type="GO" id="GO:0004519">
    <property type="term" value="F:endonuclease activity"/>
    <property type="evidence" value="ECO:0007669"/>
    <property type="project" value="UniProtKB-KW"/>
</dbReference>
<keyword evidence="1" id="KW-0255">Endonuclease</keyword>
<organism evidence="1 2">
    <name type="scientific">Hydrobacter penzbergensis</name>
    <dbReference type="NCBI Taxonomy" id="1235997"/>
    <lineage>
        <taxon>Bacteria</taxon>
        <taxon>Pseudomonadati</taxon>
        <taxon>Bacteroidota</taxon>
        <taxon>Chitinophagia</taxon>
        <taxon>Chitinophagales</taxon>
        <taxon>Chitinophagaceae</taxon>
        <taxon>Hydrobacter</taxon>
    </lineage>
</organism>
<dbReference type="Proteomes" id="UP000198711">
    <property type="component" value="Unassembled WGS sequence"/>
</dbReference>
<dbReference type="GO" id="GO:0003723">
    <property type="term" value="F:RNA binding"/>
    <property type="evidence" value="ECO:0007669"/>
    <property type="project" value="InterPro"/>
</dbReference>
<sequence length="121" mass="13894">MRTFRKKLIFAMRIHLIRRETIEAFTQQNAQSSAAFDAWCNKLKCADWEIPANMQATFPSADLLGNGSSRIVFDIAGNKYRMIGKYAFGDKQVHLFICWIGTHAEYDKLCNAGEQYNVSDY</sequence>
<comment type="caution">
    <text evidence="1">The sequence shown here is derived from an EMBL/GenBank/DDBJ whole genome shotgun (WGS) entry which is preliminary data.</text>
</comment>
<accession>A0A8X8LF07</accession>
<dbReference type="Pfam" id="PF09907">
    <property type="entry name" value="HigB_toxin"/>
    <property type="match status" value="1"/>
</dbReference>
<protein>
    <submittedName>
        <fullName evidence="1">mRNA-degrading endonuclease (mRNA interferase) HigB, toxic component of the HigAB toxin-antitoxin module</fullName>
    </submittedName>
</protein>
<evidence type="ECO:0000313" key="1">
    <source>
        <dbReference type="EMBL" id="SDW87034.1"/>
    </source>
</evidence>
<evidence type="ECO:0000313" key="2">
    <source>
        <dbReference type="Proteomes" id="UP000198711"/>
    </source>
</evidence>
<dbReference type="RefSeq" id="WP_257574838.1">
    <property type="nucleotide sequence ID" value="NZ_FNNO01000006.1"/>
</dbReference>